<dbReference type="Gene3D" id="3.40.50.2300">
    <property type="match status" value="1"/>
</dbReference>
<dbReference type="PROSITE" id="PS00675">
    <property type="entry name" value="SIGMA54_INTERACT_1"/>
    <property type="match status" value="1"/>
</dbReference>
<feature type="modified residue" description="4-aspartylphosphate" evidence="6">
    <location>
        <position position="54"/>
    </location>
</feature>
<feature type="domain" description="Response regulatory" evidence="8">
    <location>
        <begin position="5"/>
        <end position="119"/>
    </location>
</feature>
<dbReference type="InterPro" id="IPR058031">
    <property type="entry name" value="AAA_lid_NorR"/>
</dbReference>
<dbReference type="PANTHER" id="PTHR32071">
    <property type="entry name" value="TRANSCRIPTIONAL REGULATORY PROTEIN"/>
    <property type="match status" value="1"/>
</dbReference>
<dbReference type="eggNOG" id="COG2204">
    <property type="taxonomic scope" value="Bacteria"/>
</dbReference>
<dbReference type="SUPFAM" id="SSF52172">
    <property type="entry name" value="CheY-like"/>
    <property type="match status" value="1"/>
</dbReference>
<evidence type="ECO:0000256" key="6">
    <source>
        <dbReference type="PROSITE-ProRule" id="PRU00169"/>
    </source>
</evidence>
<dbReference type="EMBL" id="CP002349">
    <property type="protein sequence ID" value="ADR22694.1"/>
    <property type="molecule type" value="Genomic_DNA"/>
</dbReference>
<dbReference type="GO" id="GO:0043565">
    <property type="term" value="F:sequence-specific DNA binding"/>
    <property type="evidence" value="ECO:0007669"/>
    <property type="project" value="InterPro"/>
</dbReference>
<dbReference type="Pfam" id="PF00158">
    <property type="entry name" value="Sigma54_activat"/>
    <property type="match status" value="1"/>
</dbReference>
<dbReference type="PROSITE" id="PS50110">
    <property type="entry name" value="RESPONSE_REGULATORY"/>
    <property type="match status" value="1"/>
</dbReference>
<keyword evidence="10" id="KW-1185">Reference proteome</keyword>
<dbReference type="OrthoDB" id="9782110at2"/>
<accession>E4TR13</accession>
<evidence type="ECO:0000256" key="4">
    <source>
        <dbReference type="ARBA" id="ARBA00023125"/>
    </source>
</evidence>
<dbReference type="InterPro" id="IPR025662">
    <property type="entry name" value="Sigma_54_int_dom_ATP-bd_1"/>
</dbReference>
<evidence type="ECO:0000259" key="8">
    <source>
        <dbReference type="PROSITE" id="PS50110"/>
    </source>
</evidence>
<dbReference type="FunFam" id="3.40.50.300:FF:000006">
    <property type="entry name" value="DNA-binding transcriptional regulator NtrC"/>
    <property type="match status" value="1"/>
</dbReference>
<dbReference type="SMART" id="SM00448">
    <property type="entry name" value="REC"/>
    <property type="match status" value="1"/>
</dbReference>
<feature type="domain" description="Sigma-54 factor interaction" evidence="7">
    <location>
        <begin position="143"/>
        <end position="372"/>
    </location>
</feature>
<dbReference type="Gene3D" id="3.40.50.300">
    <property type="entry name" value="P-loop containing nucleotide triphosphate hydrolases"/>
    <property type="match status" value="1"/>
</dbReference>
<dbReference type="InterPro" id="IPR025943">
    <property type="entry name" value="Sigma_54_int_dom_ATP-bd_2"/>
</dbReference>
<dbReference type="InterPro" id="IPR002197">
    <property type="entry name" value="HTH_Fis"/>
</dbReference>
<evidence type="ECO:0000256" key="3">
    <source>
        <dbReference type="ARBA" id="ARBA00023015"/>
    </source>
</evidence>
<name>E4TR13_MARTH</name>
<gene>
    <name evidence="9" type="ordered locus">Ftrac_2716</name>
</gene>
<keyword evidence="4" id="KW-0238">DNA-binding</keyword>
<reference evidence="9 10" key="1">
    <citation type="journal article" date="2011" name="Stand. Genomic Sci.">
        <title>Complete genome sequence of Marivirga tractuosa type strain (H-43).</title>
        <authorList>
            <person name="Pagani I."/>
            <person name="Chertkov O."/>
            <person name="Lapidus A."/>
            <person name="Lucas S."/>
            <person name="Del Rio T.G."/>
            <person name="Tice H."/>
            <person name="Copeland A."/>
            <person name="Cheng J.F."/>
            <person name="Nolan M."/>
            <person name="Saunders E."/>
            <person name="Pitluck S."/>
            <person name="Held B."/>
            <person name="Goodwin L."/>
            <person name="Liolios K."/>
            <person name="Ovchinikova G."/>
            <person name="Ivanova N."/>
            <person name="Mavromatis K."/>
            <person name="Pati A."/>
            <person name="Chen A."/>
            <person name="Palaniappan K."/>
            <person name="Land M."/>
            <person name="Hauser L."/>
            <person name="Jeffries C.D."/>
            <person name="Detter J.C."/>
            <person name="Han C."/>
            <person name="Tapia R."/>
            <person name="Ngatchou-Djao O.D."/>
            <person name="Rohde M."/>
            <person name="Goker M."/>
            <person name="Spring S."/>
            <person name="Sikorski J."/>
            <person name="Woyke T."/>
            <person name="Bristow J."/>
            <person name="Eisen J.A."/>
            <person name="Markowitz V."/>
            <person name="Hugenholtz P."/>
            <person name="Klenk H.P."/>
            <person name="Kyrpides N.C."/>
        </authorList>
    </citation>
    <scope>NUCLEOTIDE SEQUENCE [LARGE SCALE GENOMIC DNA]</scope>
    <source>
        <strain evidence="10">ATCC 23168 / DSM 4126 / NBRC 15989 / NCIMB 1408 / VKM B-1430 / H-43</strain>
    </source>
</reference>
<protein>
    <submittedName>
        <fullName evidence="9">Two component, sigma54 specific, transcriptional regulator, Fis family</fullName>
    </submittedName>
</protein>
<dbReference type="HOGENOM" id="CLU_000445_0_6_10"/>
<keyword evidence="6" id="KW-0597">Phosphoprotein</keyword>
<proteinExistence type="predicted"/>
<dbReference type="Pfam" id="PF00072">
    <property type="entry name" value="Response_reg"/>
    <property type="match status" value="1"/>
</dbReference>
<dbReference type="Proteomes" id="UP000008720">
    <property type="component" value="Chromosome"/>
</dbReference>
<evidence type="ECO:0000256" key="1">
    <source>
        <dbReference type="ARBA" id="ARBA00022741"/>
    </source>
</evidence>
<dbReference type="InterPro" id="IPR003593">
    <property type="entry name" value="AAA+_ATPase"/>
</dbReference>
<dbReference type="InterPro" id="IPR009057">
    <property type="entry name" value="Homeodomain-like_sf"/>
</dbReference>
<dbReference type="Gene3D" id="1.10.8.60">
    <property type="match status" value="1"/>
</dbReference>
<dbReference type="InterPro" id="IPR025944">
    <property type="entry name" value="Sigma_54_int_dom_CS"/>
</dbReference>
<evidence type="ECO:0000313" key="9">
    <source>
        <dbReference type="EMBL" id="ADR22694.1"/>
    </source>
</evidence>
<dbReference type="GO" id="GO:0005524">
    <property type="term" value="F:ATP binding"/>
    <property type="evidence" value="ECO:0007669"/>
    <property type="project" value="UniProtKB-KW"/>
</dbReference>
<dbReference type="Gene3D" id="1.10.10.60">
    <property type="entry name" value="Homeodomain-like"/>
    <property type="match status" value="1"/>
</dbReference>
<dbReference type="Pfam" id="PF02954">
    <property type="entry name" value="HTH_8"/>
    <property type="match status" value="1"/>
</dbReference>
<dbReference type="InterPro" id="IPR011006">
    <property type="entry name" value="CheY-like_superfamily"/>
</dbReference>
<dbReference type="KEGG" id="mtt:Ftrac_2716"/>
<evidence type="ECO:0000256" key="2">
    <source>
        <dbReference type="ARBA" id="ARBA00022840"/>
    </source>
</evidence>
<evidence type="ECO:0000259" key="7">
    <source>
        <dbReference type="PROSITE" id="PS50045"/>
    </source>
</evidence>
<dbReference type="SUPFAM" id="SSF52540">
    <property type="entry name" value="P-loop containing nucleoside triphosphate hydrolases"/>
    <property type="match status" value="1"/>
</dbReference>
<dbReference type="RefSeq" id="WP_013454837.1">
    <property type="nucleotide sequence ID" value="NC_014759.1"/>
</dbReference>
<dbReference type="AlphaFoldDB" id="E4TR13"/>
<dbReference type="PROSITE" id="PS00688">
    <property type="entry name" value="SIGMA54_INTERACT_3"/>
    <property type="match status" value="1"/>
</dbReference>
<dbReference type="InterPro" id="IPR027417">
    <property type="entry name" value="P-loop_NTPase"/>
</dbReference>
<dbReference type="GO" id="GO:0000160">
    <property type="term" value="P:phosphorelay signal transduction system"/>
    <property type="evidence" value="ECO:0007669"/>
    <property type="project" value="InterPro"/>
</dbReference>
<dbReference type="STRING" id="643867.Ftrac_2716"/>
<dbReference type="PRINTS" id="PR01590">
    <property type="entry name" value="HTHFIS"/>
</dbReference>
<dbReference type="SUPFAM" id="SSF46689">
    <property type="entry name" value="Homeodomain-like"/>
    <property type="match status" value="1"/>
</dbReference>
<evidence type="ECO:0000313" key="10">
    <source>
        <dbReference type="Proteomes" id="UP000008720"/>
    </source>
</evidence>
<keyword evidence="3" id="KW-0805">Transcription regulation</keyword>
<keyword evidence="5" id="KW-0804">Transcription</keyword>
<dbReference type="PROSITE" id="PS00676">
    <property type="entry name" value="SIGMA54_INTERACT_2"/>
    <property type="match status" value="1"/>
</dbReference>
<sequence>MRNKTVLIVDDSYEVLEVLYRQLSKLGYQTFKAVDVTDAIEILKNSEIDLLLTDLRMPGIDGMELIKYTSEHFPDIPVLVITGFPSVSGAVEAVKSGAMEYLIKPFTIEELKSAVEKAFNEKEEACISQSAVSPLKNIEKSGLIGNSLALEKVLSLVHRIKNNRATVLITGESGTGKELVARAIHYNSKYSQSPFVTVNCGAIPENLLESELFGFVKGSFTGANETRAGFFQAADGGTIFLDEIGNASYAVQALLLRVIQEKEITMIGATRTQKIDVRIIAATNSDLHAMTKTNTFREDLYYRLNVISVHTPSLRERKEDIPQLTHHFIEKYSKEYQKDNINITPKAIELLIRHSWPGNIRELENIIQRSLIMADEIIDVAQLPEYIKIPVPNVKEEEYKTLKEMEKNYILKVLQSVDNNKSKAAEILGIDRKTLRMKIS</sequence>
<evidence type="ECO:0000256" key="5">
    <source>
        <dbReference type="ARBA" id="ARBA00023163"/>
    </source>
</evidence>
<keyword evidence="2" id="KW-0067">ATP-binding</keyword>
<dbReference type="PANTHER" id="PTHR32071:SF57">
    <property type="entry name" value="C4-DICARBOXYLATE TRANSPORT TRANSCRIPTIONAL REGULATORY PROTEIN DCTD"/>
    <property type="match status" value="1"/>
</dbReference>
<dbReference type="GO" id="GO:0006355">
    <property type="term" value="P:regulation of DNA-templated transcription"/>
    <property type="evidence" value="ECO:0007669"/>
    <property type="project" value="InterPro"/>
</dbReference>
<dbReference type="PROSITE" id="PS50045">
    <property type="entry name" value="SIGMA54_INTERACT_4"/>
    <property type="match status" value="1"/>
</dbReference>
<keyword evidence="1" id="KW-0547">Nucleotide-binding</keyword>
<dbReference type="InterPro" id="IPR002078">
    <property type="entry name" value="Sigma_54_int"/>
</dbReference>
<dbReference type="Pfam" id="PF25601">
    <property type="entry name" value="AAA_lid_14"/>
    <property type="match status" value="1"/>
</dbReference>
<dbReference type="InterPro" id="IPR001789">
    <property type="entry name" value="Sig_transdc_resp-reg_receiver"/>
</dbReference>
<dbReference type="SMART" id="SM00382">
    <property type="entry name" value="AAA"/>
    <property type="match status" value="1"/>
</dbReference>
<dbReference type="CDD" id="cd00009">
    <property type="entry name" value="AAA"/>
    <property type="match status" value="1"/>
</dbReference>
<organism evidence="9 10">
    <name type="scientific">Marivirga tractuosa (strain ATCC 23168 / DSM 4126 / NBRC 15989 / NCIMB 1408 / VKM B-1430 / H-43)</name>
    <name type="common">Microscilla tractuosa</name>
    <name type="synonym">Flexibacter tractuosus</name>
    <dbReference type="NCBI Taxonomy" id="643867"/>
    <lineage>
        <taxon>Bacteria</taxon>
        <taxon>Pseudomonadati</taxon>
        <taxon>Bacteroidota</taxon>
        <taxon>Cytophagia</taxon>
        <taxon>Cytophagales</taxon>
        <taxon>Marivirgaceae</taxon>
        <taxon>Marivirga</taxon>
    </lineage>
</organism>